<organism evidence="1 2">
    <name type="scientific">Rhodonellum psychrophilum GCM71 = DSM 17998</name>
    <dbReference type="NCBI Taxonomy" id="1123057"/>
    <lineage>
        <taxon>Bacteria</taxon>
        <taxon>Pseudomonadati</taxon>
        <taxon>Bacteroidota</taxon>
        <taxon>Cytophagia</taxon>
        <taxon>Cytophagales</taxon>
        <taxon>Cytophagaceae</taxon>
        <taxon>Rhodonellum</taxon>
    </lineage>
</organism>
<comment type="caution">
    <text evidence="1">The sequence shown here is derived from an EMBL/GenBank/DDBJ whole genome shotgun (WGS) entry which is preliminary data.</text>
</comment>
<gene>
    <name evidence="1" type="ORF">P872_09645</name>
</gene>
<dbReference type="Proteomes" id="UP000016843">
    <property type="component" value="Unassembled WGS sequence"/>
</dbReference>
<reference evidence="1 2" key="1">
    <citation type="journal article" date="2013" name="Genome Announc.">
        <title>Draft Genome Sequence of the Psychrophilic and Alkaliphilic Rhodonellum psychrophilum Strain GCM71T.</title>
        <authorList>
            <person name="Hauptmann A.L."/>
            <person name="Glaring M.A."/>
            <person name="Hallin P.F."/>
            <person name="Prieme A."/>
            <person name="Stougaard P."/>
        </authorList>
    </citation>
    <scope>NUCLEOTIDE SEQUENCE [LARGE SCALE GENOMIC DNA]</scope>
    <source>
        <strain evidence="1 2">GCM71</strain>
    </source>
</reference>
<protein>
    <submittedName>
        <fullName evidence="1">Uncharacterized protein</fullName>
    </submittedName>
</protein>
<name>U5BV18_9BACT</name>
<evidence type="ECO:0000313" key="2">
    <source>
        <dbReference type="Proteomes" id="UP000016843"/>
    </source>
</evidence>
<evidence type="ECO:0000313" key="1">
    <source>
        <dbReference type="EMBL" id="ERM81374.1"/>
    </source>
</evidence>
<keyword evidence="2" id="KW-1185">Reference proteome</keyword>
<sequence length="63" mass="7222">MPGNFHDGFSRNAFFQGQCGKSFSSCMGTDDFVLGIYIGVFYRSFVPDYFNRLVDFRSFAQLL</sequence>
<proteinExistence type="predicted"/>
<accession>U5BV18</accession>
<dbReference type="EMBL" id="AWXR01000053">
    <property type="protein sequence ID" value="ERM81374.1"/>
    <property type="molecule type" value="Genomic_DNA"/>
</dbReference>
<dbReference type="AlphaFoldDB" id="U5BV18"/>